<dbReference type="OrthoDB" id="2289379at2759"/>
<accession>A0A1X0RGM3</accession>
<protein>
    <submittedName>
        <fullName evidence="1">Uncharacterized protein</fullName>
    </submittedName>
</protein>
<feature type="non-terminal residue" evidence="1">
    <location>
        <position position="1"/>
    </location>
</feature>
<reference evidence="1" key="1">
    <citation type="journal article" date="2016" name="Proc. Natl. Acad. Sci. U.S.A.">
        <title>Lipid metabolic changes in an early divergent fungus govern the establishment of a mutualistic symbiosis with endobacteria.</title>
        <authorList>
            <person name="Lastovetsky O.A."/>
            <person name="Gaspar M.L."/>
            <person name="Mondo S.J."/>
            <person name="LaButti K.M."/>
            <person name="Sandor L."/>
            <person name="Grigoriev I.V."/>
            <person name="Henry S.A."/>
            <person name="Pawlowska T.E."/>
        </authorList>
    </citation>
    <scope>NUCLEOTIDE SEQUENCE [LARGE SCALE GENOMIC DNA]</scope>
    <source>
        <strain evidence="1">ATCC 52814</strain>
    </source>
</reference>
<proteinExistence type="predicted"/>
<dbReference type="EMBL" id="KV921859">
    <property type="protein sequence ID" value="ORE11167.1"/>
    <property type="molecule type" value="Genomic_DNA"/>
</dbReference>
<dbReference type="Proteomes" id="UP000242414">
    <property type="component" value="Unassembled WGS sequence"/>
</dbReference>
<name>A0A1X0RGM3_RHIZD</name>
<organism evidence="1">
    <name type="scientific">Rhizopus microsporus var. microsporus</name>
    <dbReference type="NCBI Taxonomy" id="86635"/>
    <lineage>
        <taxon>Eukaryota</taxon>
        <taxon>Fungi</taxon>
        <taxon>Fungi incertae sedis</taxon>
        <taxon>Mucoromycota</taxon>
        <taxon>Mucoromycotina</taxon>
        <taxon>Mucoromycetes</taxon>
        <taxon>Mucorales</taxon>
        <taxon>Mucorineae</taxon>
        <taxon>Rhizopodaceae</taxon>
        <taxon>Rhizopus</taxon>
    </lineage>
</organism>
<evidence type="ECO:0000313" key="1">
    <source>
        <dbReference type="EMBL" id="ORE11167.1"/>
    </source>
</evidence>
<dbReference type="AlphaFoldDB" id="A0A1X0RGM3"/>
<dbReference type="VEuPathDB" id="FungiDB:BCV72DRAFT_198363"/>
<gene>
    <name evidence="1" type="ORF">BCV72DRAFT_198363</name>
</gene>
<sequence>IGDNGLCFVSSIKGYQRYGGYWKIIKRNLYTLICITSEYNASLTCIFCYKKLLHPKRKTMDENGCINLKKKNVNDAFVCVNPSYPSVKADQNTHVTDMLSAVSIDLSGMAALLCGAAFPQFNRTISPS</sequence>